<evidence type="ECO:0000313" key="9">
    <source>
        <dbReference type="RefSeq" id="XP_008454326.1"/>
    </source>
</evidence>
<dbReference type="PROSITE" id="PS50812">
    <property type="entry name" value="PWWP"/>
    <property type="match status" value="1"/>
</dbReference>
<dbReference type="KEGG" id="cmo:103494758"/>
<keyword evidence="8" id="KW-1185">Reference proteome</keyword>
<feature type="region of interest" description="Disordered" evidence="5">
    <location>
        <begin position="1004"/>
        <end position="1029"/>
    </location>
</feature>
<reference evidence="7" key="1">
    <citation type="submission" date="2023-03" db="UniProtKB">
        <authorList>
            <consortium name="EnsemblPlants"/>
        </authorList>
    </citation>
    <scope>IDENTIFICATION</scope>
</reference>
<evidence type="ECO:0000313" key="7">
    <source>
        <dbReference type="EnsemblPlants" id="MELO3C004230.2.1"/>
    </source>
</evidence>
<feature type="region of interest" description="Disordered" evidence="5">
    <location>
        <begin position="515"/>
        <end position="609"/>
    </location>
</feature>
<evidence type="ECO:0000256" key="4">
    <source>
        <dbReference type="ARBA" id="ARBA00060746"/>
    </source>
</evidence>
<feature type="compositionally biased region" description="Polar residues" evidence="5">
    <location>
        <begin position="818"/>
        <end position="835"/>
    </location>
</feature>
<feature type="region of interest" description="Disordered" evidence="5">
    <location>
        <begin position="480"/>
        <end position="499"/>
    </location>
</feature>
<evidence type="ECO:0000256" key="1">
    <source>
        <dbReference type="ARBA" id="ARBA00023015"/>
    </source>
</evidence>
<keyword evidence="3" id="KW-0539">Nucleus</keyword>
<dbReference type="PANTHER" id="PTHR10688">
    <property type="entry name" value="PWWP DOMAIN-CONTAINING PROTEIN"/>
    <property type="match status" value="1"/>
</dbReference>
<feature type="region of interest" description="Disordered" evidence="5">
    <location>
        <begin position="813"/>
        <end position="857"/>
    </location>
</feature>
<dbReference type="GO" id="GO:0006355">
    <property type="term" value="P:regulation of DNA-templated transcription"/>
    <property type="evidence" value="ECO:0007669"/>
    <property type="project" value="UniProtKB-ARBA"/>
</dbReference>
<evidence type="ECO:0000259" key="6">
    <source>
        <dbReference type="PROSITE" id="PS50812"/>
    </source>
</evidence>
<keyword evidence="1" id="KW-0805">Transcription regulation</keyword>
<dbReference type="GO" id="GO:0040029">
    <property type="term" value="P:epigenetic regulation of gene expression"/>
    <property type="evidence" value="ECO:0007669"/>
    <property type="project" value="UniProtKB-ARBA"/>
</dbReference>
<dbReference type="SMART" id="SM00293">
    <property type="entry name" value="PWWP"/>
    <property type="match status" value="1"/>
</dbReference>
<feature type="compositionally biased region" description="Basic and acidic residues" evidence="5">
    <location>
        <begin position="22"/>
        <end position="42"/>
    </location>
</feature>
<dbReference type="eggNOG" id="ENOG502QQX0">
    <property type="taxonomic scope" value="Eukaryota"/>
</dbReference>
<proteinExistence type="inferred from homology"/>
<dbReference type="Pfam" id="PF00855">
    <property type="entry name" value="PWWP"/>
    <property type="match status" value="1"/>
</dbReference>
<dbReference type="GO" id="GO:0035098">
    <property type="term" value="C:ESC/E(Z) complex"/>
    <property type="evidence" value="ECO:0007669"/>
    <property type="project" value="UniProtKB-ARBA"/>
</dbReference>
<sequence length="1228" mass="134441">MISVMNNDFEFEKKPDALEVSRAEDTVLDHADDSSNHNRKASDSGVVNEARVSLMELDPGAPGSEFDAKMLGNGRSAEFRVFPSEEVRFLVSSDGEGGGGPGMDLKFSNSLVDVKISKTDRFDGSVSHLDAQNDRKGNLSQYKSLMSEFDDYVANESSGAMASAATSRAMSYGFEVGDMVWGKVKSHPWWPGHIFNDALASPSVRRTRREGYVLVAFFGDSSYGWFDPAELIPFEPNYYEKSRQTTSRTFLKAVEEAVDEASRRRGLGLACKCRNRYNFRPTNVDGYFAVDVPDFEAGGIYSWNQIRRSRDSFKPGETLSFIKQLALTPRGGDHRSINFLNNKATVFAYRKLVYEEFDETYAQAFGVPSGPGRPPRNSVASLDQHRQPARAPLSGPLVIAEALGGGKSAVKSMKFKDQSKKDRYLLKRRDESSHLKVFGANQEQETSTVPLSLVAAESTETGGAGDYVLLKRTPTILPKSEHAGFVGTDTETSSLSLPKNEAEIGQMAVGTDLVSQGQSMSIEASSGKKTIPLEEPKETTAPNEVVSSRSNISRDMASERDSPSVLVEDSEPHFDQTDALGDPFCDRADAGTENISKSSGTPQPPQLSNTVYLEGDHELDRILDNRVDLEPTSAGTKFSDGDSSVGGVMKPKVLKRPAEDMNSSGSPFMGEKKKKKKKRDIGAEMGSDQTQKQLAKKKVRKLVGTAVEKSDQIGLSSREDFRLEHQKKSNASTNNSISAGVVFGRGSDEFDVPQLLSDLQAFALDPFHGVERNCHVIVQKFFLRFRSLVYQKSLGSSPPREAELTELRAVKSPDASFGTDNSSENVRDLSFSNSVKPLRRRDDPTKTGRKRVPSDRLEEIASKKLKKMGDLKLLASERKATQKLADGQKRESRDSVVVPTTVKTVKRDHVKKPEPPSARKVDPTMLVMKFPPETSLPSLNELKARFGRFGPIDQSGLRIFWKSSTCRVVFLYKPDAQAAYKYAMGNKSLFGNVNVKYQLREVGAPATEAPESEKASAAAEDNPIETPRMKDPLVLSGRASTTVVHQPPLPPLPAVQLKSCLKKATGDESGVPSVGTGGTSSSKGTTRVKFMLGGEESNRNNINANFADGGTSSSVPMDINSNFFQKVVSTTPLPIPPPQFTKPSHSITTTNIMHQQHSEIPQPRNTLNLHHHYHHAPAVALPPLLQNQPPVASSTTDISQQLLSLLTRCSDVVTNVTGLLGYAPYHPL</sequence>
<dbReference type="InterPro" id="IPR052657">
    <property type="entry name" value="PDP_family_Arabidopsis"/>
</dbReference>
<dbReference type="InParanoid" id="A0A1S3BYC1"/>
<dbReference type="Gramene" id="MELO3C004230.2.1">
    <property type="protein sequence ID" value="MELO3C004230.2.1"/>
    <property type="gene ID" value="MELO3C004230.2"/>
</dbReference>
<feature type="compositionally biased region" description="Low complexity" evidence="5">
    <location>
        <begin position="1004"/>
        <end position="1020"/>
    </location>
</feature>
<dbReference type="AlphaFoldDB" id="A0A1S3BYC1"/>
<feature type="compositionally biased region" description="Polar residues" evidence="5">
    <location>
        <begin position="540"/>
        <end position="553"/>
    </location>
</feature>
<feature type="compositionally biased region" description="Polar residues" evidence="5">
    <location>
        <begin position="593"/>
        <end position="609"/>
    </location>
</feature>
<keyword evidence="2" id="KW-0804">Transcription</keyword>
<dbReference type="Gene3D" id="2.30.30.140">
    <property type="match status" value="1"/>
</dbReference>
<accession>A0A1S3BYC1</accession>
<dbReference type="InterPro" id="IPR000313">
    <property type="entry name" value="PWWP_dom"/>
</dbReference>
<dbReference type="GO" id="GO:2000028">
    <property type="term" value="P:regulation of photoperiodism, flowering"/>
    <property type="evidence" value="ECO:0007669"/>
    <property type="project" value="UniProtKB-ARBA"/>
</dbReference>
<feature type="region of interest" description="Disordered" evidence="5">
    <location>
        <begin position="22"/>
        <end position="47"/>
    </location>
</feature>
<feature type="region of interest" description="Disordered" evidence="5">
    <location>
        <begin position="656"/>
        <end position="696"/>
    </location>
</feature>
<gene>
    <name evidence="9" type="primary">LOC103494758</name>
    <name evidence="7" type="synonym">103494758</name>
</gene>
<dbReference type="CDD" id="cd05162">
    <property type="entry name" value="PWWP"/>
    <property type="match status" value="1"/>
</dbReference>
<evidence type="ECO:0000256" key="2">
    <source>
        <dbReference type="ARBA" id="ARBA00023163"/>
    </source>
</evidence>
<evidence type="ECO:0000256" key="5">
    <source>
        <dbReference type="SAM" id="MobiDB-lite"/>
    </source>
</evidence>
<comment type="similarity">
    <text evidence="4">Belongs to the PDP family.</text>
</comment>
<dbReference type="Proteomes" id="UP001652600">
    <property type="component" value="Chromosome 5"/>
</dbReference>
<dbReference type="OrthoDB" id="62853at2759"/>
<evidence type="ECO:0000313" key="8">
    <source>
        <dbReference type="Proteomes" id="UP001652600"/>
    </source>
</evidence>
<reference evidence="9" key="2">
    <citation type="submission" date="2025-04" db="UniProtKB">
        <authorList>
            <consortium name="RefSeq"/>
        </authorList>
    </citation>
    <scope>IDENTIFICATION</scope>
</reference>
<feature type="compositionally biased region" description="Polar residues" evidence="5">
    <location>
        <begin position="515"/>
        <end position="528"/>
    </location>
</feature>
<organism evidence="8 9">
    <name type="scientific">Cucumis melo</name>
    <name type="common">Muskmelon</name>
    <dbReference type="NCBI Taxonomy" id="3656"/>
    <lineage>
        <taxon>Eukaryota</taxon>
        <taxon>Viridiplantae</taxon>
        <taxon>Streptophyta</taxon>
        <taxon>Embryophyta</taxon>
        <taxon>Tracheophyta</taxon>
        <taxon>Spermatophyta</taxon>
        <taxon>Magnoliopsida</taxon>
        <taxon>eudicotyledons</taxon>
        <taxon>Gunneridae</taxon>
        <taxon>Pentapetalae</taxon>
        <taxon>rosids</taxon>
        <taxon>fabids</taxon>
        <taxon>Cucurbitales</taxon>
        <taxon>Cucurbitaceae</taxon>
        <taxon>Benincaseae</taxon>
        <taxon>Cucumis</taxon>
    </lineage>
</organism>
<protein>
    <submittedName>
        <fullName evidence="9">Uncharacterized protein LOC103494758</fullName>
    </submittedName>
</protein>
<feature type="domain" description="PWWP" evidence="6">
    <location>
        <begin position="176"/>
        <end position="237"/>
    </location>
</feature>
<name>A0A1S3BYC1_CUCME</name>
<dbReference type="PANTHER" id="PTHR10688:SF5">
    <property type="entry name" value="PWWP DOMAIN-CONTAINING PROTEIN 1-RELATED"/>
    <property type="match status" value="1"/>
</dbReference>
<feature type="compositionally biased region" description="Basic and acidic residues" evidence="5">
    <location>
        <begin position="840"/>
        <end position="857"/>
    </location>
</feature>
<dbReference type="RefSeq" id="XP_008454326.1">
    <property type="nucleotide sequence ID" value="XM_008456104.2"/>
</dbReference>
<feature type="region of interest" description="Disordered" evidence="5">
    <location>
        <begin position="366"/>
        <end position="390"/>
    </location>
</feature>
<dbReference type="FunFam" id="2.30.30.140:FF:000115">
    <property type="entry name" value="Tudor/PWWP/MBT superfamily protein"/>
    <property type="match status" value="1"/>
</dbReference>
<evidence type="ECO:0000256" key="3">
    <source>
        <dbReference type="ARBA" id="ARBA00023242"/>
    </source>
</evidence>
<feature type="region of interest" description="Disordered" evidence="5">
    <location>
        <begin position="1065"/>
        <end position="1085"/>
    </location>
</feature>
<dbReference type="SUPFAM" id="SSF63748">
    <property type="entry name" value="Tudor/PWWP/MBT"/>
    <property type="match status" value="1"/>
</dbReference>
<dbReference type="GeneID" id="103494758"/>
<feature type="compositionally biased region" description="Low complexity" evidence="5">
    <location>
        <begin position="1069"/>
        <end position="1085"/>
    </location>
</feature>
<dbReference type="EnsemblPlants" id="MELO3C004230.2.1">
    <property type="protein sequence ID" value="MELO3C004230.2.1"/>
    <property type="gene ID" value="MELO3C004230.2"/>
</dbReference>